<dbReference type="PANTHER" id="PTHR30419:SF28">
    <property type="entry name" value="HTH-TYPE TRANSCRIPTIONAL REGULATOR BSDA"/>
    <property type="match status" value="1"/>
</dbReference>
<keyword evidence="2" id="KW-0238">DNA-binding</keyword>
<evidence type="ECO:0000313" key="2">
    <source>
        <dbReference type="EMBL" id="MDR6550062.1"/>
    </source>
</evidence>
<protein>
    <submittedName>
        <fullName evidence="2">DNA-binding transcriptional LysR family regulator</fullName>
    </submittedName>
</protein>
<evidence type="ECO:0000313" key="3">
    <source>
        <dbReference type="Proteomes" id="UP001267290"/>
    </source>
</evidence>
<comment type="caution">
    <text evidence="2">The sequence shown here is derived from an EMBL/GenBank/DDBJ whole genome shotgun (WGS) entry which is preliminary data.</text>
</comment>
<feature type="domain" description="LysR substrate-binding" evidence="1">
    <location>
        <begin position="12"/>
        <end position="100"/>
    </location>
</feature>
<reference evidence="2 3" key="1">
    <citation type="submission" date="2023-07" db="EMBL/GenBank/DDBJ databases">
        <title>Sorghum-associated microbial communities from plants grown in Nebraska, USA.</title>
        <authorList>
            <person name="Schachtman D."/>
        </authorList>
    </citation>
    <scope>NUCLEOTIDE SEQUENCE [LARGE SCALE GENOMIC DNA]</scope>
    <source>
        <strain evidence="2 3">CC258</strain>
    </source>
</reference>
<dbReference type="Pfam" id="PF03466">
    <property type="entry name" value="LysR_substrate"/>
    <property type="match status" value="1"/>
</dbReference>
<dbReference type="PANTHER" id="PTHR30419">
    <property type="entry name" value="HTH-TYPE TRANSCRIPTIONAL REGULATOR YBHD"/>
    <property type="match status" value="1"/>
</dbReference>
<dbReference type="InterPro" id="IPR005119">
    <property type="entry name" value="LysR_subst-bd"/>
</dbReference>
<dbReference type="Proteomes" id="UP001267290">
    <property type="component" value="Unassembled WGS sequence"/>
</dbReference>
<name>A0ABU1NRE9_9BACL</name>
<evidence type="ECO:0000259" key="1">
    <source>
        <dbReference type="Pfam" id="PF03466"/>
    </source>
</evidence>
<proteinExistence type="predicted"/>
<organism evidence="2 3">
    <name type="scientific">Paenibacillus qinlingensis</name>
    <dbReference type="NCBI Taxonomy" id="1837343"/>
    <lineage>
        <taxon>Bacteria</taxon>
        <taxon>Bacillati</taxon>
        <taxon>Bacillota</taxon>
        <taxon>Bacilli</taxon>
        <taxon>Bacillales</taxon>
        <taxon>Paenibacillaceae</taxon>
        <taxon>Paenibacillus</taxon>
    </lineage>
</organism>
<dbReference type="InterPro" id="IPR050950">
    <property type="entry name" value="HTH-type_LysR_regulators"/>
</dbReference>
<sequence length="100" mass="11360">MGRTKSKNTRTQNQGVIHLSYLNILGVDLIPHLIRDYQRANPKITFELTQGDKGKILAHVESGYSDVMITSERPINETFEWIPILSLPLFLVVSNDHPFA</sequence>
<dbReference type="GO" id="GO:0003677">
    <property type="term" value="F:DNA binding"/>
    <property type="evidence" value="ECO:0007669"/>
    <property type="project" value="UniProtKB-KW"/>
</dbReference>
<accession>A0ABU1NRE9</accession>
<gene>
    <name evidence="2" type="ORF">J2736_001245</name>
</gene>
<dbReference type="SUPFAM" id="SSF53850">
    <property type="entry name" value="Periplasmic binding protein-like II"/>
    <property type="match status" value="1"/>
</dbReference>
<dbReference type="EMBL" id="JAVDSB010000001">
    <property type="protein sequence ID" value="MDR6550062.1"/>
    <property type="molecule type" value="Genomic_DNA"/>
</dbReference>
<keyword evidence="3" id="KW-1185">Reference proteome</keyword>
<dbReference type="Gene3D" id="3.40.190.10">
    <property type="entry name" value="Periplasmic binding protein-like II"/>
    <property type="match status" value="1"/>
</dbReference>